<dbReference type="Proteomes" id="UP000694845">
    <property type="component" value="Unplaced"/>
</dbReference>
<dbReference type="Gene3D" id="1.10.1380.10">
    <property type="entry name" value="Neutral endopeptidase , domain2"/>
    <property type="match status" value="1"/>
</dbReference>
<dbReference type="InterPro" id="IPR018497">
    <property type="entry name" value="Peptidase_M13_C"/>
</dbReference>
<evidence type="ECO:0000256" key="7">
    <source>
        <dbReference type="ARBA" id="ARBA00023049"/>
    </source>
</evidence>
<dbReference type="GeneID" id="110976484"/>
<feature type="domain" description="Peptidase M13 N-terminal" evidence="11">
    <location>
        <begin position="176"/>
        <end position="565"/>
    </location>
</feature>
<dbReference type="GO" id="GO:0004222">
    <property type="term" value="F:metalloendopeptidase activity"/>
    <property type="evidence" value="ECO:0007669"/>
    <property type="project" value="InterPro"/>
</dbReference>
<dbReference type="PRINTS" id="PR00786">
    <property type="entry name" value="NEPRILYSIN"/>
</dbReference>
<reference evidence="13" key="1">
    <citation type="submission" date="2025-08" db="UniProtKB">
        <authorList>
            <consortium name="RefSeq"/>
        </authorList>
    </citation>
    <scope>IDENTIFICATION</scope>
</reference>
<keyword evidence="4" id="KW-0479">Metal-binding</keyword>
<sequence>MNRSPKSSSSLAMAVSILGHFKRYKMVKYQRSSLSGGDELSDHDQATVAGLPNSQPAAPSSQPTLSGVVRAGNGGNLGRSTMGENNCTKVPDVHYKNSNSNNIKYVRGEMGGAAGKFGGRTLMEKILVVLCVVLLLLVLILAILYAIESQEEFCLTGPCVTIAGSVLSSMDKSVDPCEDFHRYSCGSWIKEHPIPDGQSRWTTFGMIWRENQVVLKQVLEGQLNTTSSAEKKAQNYYVSCVDKEGNVDRLGAQPLIDIINTLGGWNVTGTFNATGYNFSKVFQRMEALYDEKPFFTLMIGGDEKNSSINILQIVEGSILLPDGRYMVNKTEDDSTVAAYFKYMRRITELMGAEGEEVDRQLRNIWDIGVEIANLSLSLDDYENFEDLFNYMTVEEMQIQFPAFNWLEYLNYLFKDTDVQITSKEQIIVFTPKYLAAVSDLVLNTDPVALHNYMVWSLITSYTKYLSQDFQRAEDDLDKEMYGQTTEQPKWRSCITATDDNMGFALGALFVKETFQGKSKERASSMVEEIRSAFKNNLPGLDWMDEETRHAARDKANAILDLIGFPDYILNSKKLDESYGDLEINSTDYFGNNIRINQFHTRQELQELRKRVNRGQWEMTPPQVNAYYSPPKNEIVFPAGVLQAPFYDKDYPRSLNFGGMGVIMGHEITHGFDDSGRKYDKYGNLKQWWNNATIDRFKNQIQCMVDQYAKYDVDGNYIDGKMTLGENIADNGGLKSAYRAYQDWIKEHGEEKPLPALGLSHRQLFFVGFAQVWCSSQTPKEAQLQLITDNHSPARYRVIGTLSNSEDFAEQFNCPVGSPMNPKEKCEVW</sequence>
<dbReference type="InterPro" id="IPR008753">
    <property type="entry name" value="Peptidase_M13_N"/>
</dbReference>
<dbReference type="InterPro" id="IPR000718">
    <property type="entry name" value="Peptidase_M13"/>
</dbReference>
<accession>A0A8B7XX63</accession>
<comment type="cofactor">
    <cofactor evidence="1">
        <name>Zn(2+)</name>
        <dbReference type="ChEBI" id="CHEBI:29105"/>
    </cofactor>
</comment>
<name>A0A8B7XX63_ACAPL</name>
<evidence type="ECO:0000313" key="13">
    <source>
        <dbReference type="RefSeq" id="XP_022085464.1"/>
    </source>
</evidence>
<feature type="compositionally biased region" description="Low complexity" evidence="8">
    <location>
        <begin position="54"/>
        <end position="63"/>
    </location>
</feature>
<keyword evidence="9" id="KW-0472">Membrane</keyword>
<evidence type="ECO:0000256" key="4">
    <source>
        <dbReference type="ARBA" id="ARBA00022723"/>
    </source>
</evidence>
<gene>
    <name evidence="13" type="primary">LOC110976484</name>
</gene>
<dbReference type="Gene3D" id="3.40.390.10">
    <property type="entry name" value="Collagenase (Catalytic Domain)"/>
    <property type="match status" value="1"/>
</dbReference>
<keyword evidence="9" id="KW-1133">Transmembrane helix</keyword>
<dbReference type="SUPFAM" id="SSF55486">
    <property type="entry name" value="Metalloproteases ('zincins'), catalytic domain"/>
    <property type="match status" value="1"/>
</dbReference>
<keyword evidence="3" id="KW-0645">Protease</keyword>
<dbReference type="RefSeq" id="XP_022085464.1">
    <property type="nucleotide sequence ID" value="XM_022229772.1"/>
</dbReference>
<dbReference type="Pfam" id="PF01431">
    <property type="entry name" value="Peptidase_M13"/>
    <property type="match status" value="1"/>
</dbReference>
<dbReference type="Pfam" id="PF05649">
    <property type="entry name" value="Peptidase_M13_N"/>
    <property type="match status" value="1"/>
</dbReference>
<dbReference type="KEGG" id="aplc:110976484"/>
<evidence type="ECO:0000256" key="3">
    <source>
        <dbReference type="ARBA" id="ARBA00022670"/>
    </source>
</evidence>
<keyword evidence="6" id="KW-0862">Zinc</keyword>
<evidence type="ECO:0000313" key="12">
    <source>
        <dbReference type="Proteomes" id="UP000694845"/>
    </source>
</evidence>
<evidence type="ECO:0000256" key="1">
    <source>
        <dbReference type="ARBA" id="ARBA00001947"/>
    </source>
</evidence>
<keyword evidence="12" id="KW-1185">Reference proteome</keyword>
<dbReference type="AlphaFoldDB" id="A0A8B7XX63"/>
<dbReference type="GO" id="GO:0005886">
    <property type="term" value="C:plasma membrane"/>
    <property type="evidence" value="ECO:0007669"/>
    <property type="project" value="TreeGrafter"/>
</dbReference>
<proteinExistence type="inferred from homology"/>
<evidence type="ECO:0000256" key="2">
    <source>
        <dbReference type="ARBA" id="ARBA00007357"/>
    </source>
</evidence>
<evidence type="ECO:0000256" key="9">
    <source>
        <dbReference type="SAM" id="Phobius"/>
    </source>
</evidence>
<dbReference type="InterPro" id="IPR024079">
    <property type="entry name" value="MetalloPept_cat_dom_sf"/>
</dbReference>
<evidence type="ECO:0000256" key="8">
    <source>
        <dbReference type="SAM" id="MobiDB-lite"/>
    </source>
</evidence>
<keyword evidence="9" id="KW-0812">Transmembrane</keyword>
<dbReference type="PROSITE" id="PS51885">
    <property type="entry name" value="NEPRILYSIN"/>
    <property type="match status" value="1"/>
</dbReference>
<organism evidence="12 13">
    <name type="scientific">Acanthaster planci</name>
    <name type="common">Crown-of-thorns starfish</name>
    <dbReference type="NCBI Taxonomy" id="133434"/>
    <lineage>
        <taxon>Eukaryota</taxon>
        <taxon>Metazoa</taxon>
        <taxon>Echinodermata</taxon>
        <taxon>Eleutherozoa</taxon>
        <taxon>Asterozoa</taxon>
        <taxon>Asteroidea</taxon>
        <taxon>Valvatacea</taxon>
        <taxon>Valvatida</taxon>
        <taxon>Acanthasteridae</taxon>
        <taxon>Acanthaster</taxon>
    </lineage>
</organism>
<evidence type="ECO:0000256" key="6">
    <source>
        <dbReference type="ARBA" id="ARBA00022833"/>
    </source>
</evidence>
<keyword evidence="7" id="KW-0482">Metalloprotease</keyword>
<dbReference type="PANTHER" id="PTHR11733:SF167">
    <property type="entry name" value="FI17812P1-RELATED"/>
    <property type="match status" value="1"/>
</dbReference>
<feature type="transmembrane region" description="Helical" evidence="9">
    <location>
        <begin position="126"/>
        <end position="147"/>
    </location>
</feature>
<feature type="domain" description="Peptidase M13 C-terminal" evidence="10">
    <location>
        <begin position="624"/>
        <end position="827"/>
    </location>
</feature>
<feature type="region of interest" description="Disordered" evidence="8">
    <location>
        <begin position="34"/>
        <end position="70"/>
    </location>
</feature>
<keyword evidence="5" id="KW-0378">Hydrolase</keyword>
<dbReference type="InterPro" id="IPR042089">
    <property type="entry name" value="Peptidase_M13_dom_2"/>
</dbReference>
<evidence type="ECO:0000259" key="11">
    <source>
        <dbReference type="Pfam" id="PF05649"/>
    </source>
</evidence>
<evidence type="ECO:0000259" key="10">
    <source>
        <dbReference type="Pfam" id="PF01431"/>
    </source>
</evidence>
<dbReference type="OrthoDB" id="6475849at2759"/>
<dbReference type="GO" id="GO:0016485">
    <property type="term" value="P:protein processing"/>
    <property type="evidence" value="ECO:0007669"/>
    <property type="project" value="TreeGrafter"/>
</dbReference>
<comment type="similarity">
    <text evidence="2">Belongs to the peptidase M13 family.</text>
</comment>
<dbReference type="PANTHER" id="PTHR11733">
    <property type="entry name" value="ZINC METALLOPROTEASE FAMILY M13 NEPRILYSIN-RELATED"/>
    <property type="match status" value="1"/>
</dbReference>
<protein>
    <submittedName>
        <fullName evidence="13">Endothelin-converting enzyme homolog isoform X1</fullName>
    </submittedName>
</protein>
<dbReference type="CDD" id="cd08662">
    <property type="entry name" value="M13"/>
    <property type="match status" value="1"/>
</dbReference>
<dbReference type="GO" id="GO:0046872">
    <property type="term" value="F:metal ion binding"/>
    <property type="evidence" value="ECO:0007669"/>
    <property type="project" value="UniProtKB-KW"/>
</dbReference>
<evidence type="ECO:0000256" key="5">
    <source>
        <dbReference type="ARBA" id="ARBA00022801"/>
    </source>
</evidence>